<comment type="caution">
    <text evidence="1">The sequence shown here is derived from an EMBL/GenBank/DDBJ whole genome shotgun (WGS) entry which is preliminary data.</text>
</comment>
<dbReference type="EMBL" id="PEXT01000028">
    <property type="protein sequence ID" value="PIS43413.1"/>
    <property type="molecule type" value="Genomic_DNA"/>
</dbReference>
<protein>
    <submittedName>
        <fullName evidence="1">Uncharacterized protein</fullName>
    </submittedName>
</protein>
<evidence type="ECO:0000313" key="1">
    <source>
        <dbReference type="EMBL" id="PIS43413.1"/>
    </source>
</evidence>
<sequence>MSLIANPQWYGAGHQAKFYIGGTMMGSYIGPAELPGYEINENAQAVEGIGSYRDIEETPGRHEPSLSGVVRISDPAPLKTNLLVRNSITGVLQSFTCSIVTPQHTQVFHECYFQEFRLQYQENGDVTANFQIQALYASAPSAGNATPVAQTSAVLRWQHLDFLSFDEGGNLLQYLRSVNIGITNNILRDGFRPDSDASYPRAAWILIPGMEKLQVSYQFRTPMGAAATLNLSKGQSVLTATNPTASLTLTIANNHLSRRGGQQAGANAVLTYTADMASYGLIIS</sequence>
<accession>A0A2H0Z0A5</accession>
<name>A0A2H0Z0A5_9BACT</name>
<evidence type="ECO:0000313" key="2">
    <source>
        <dbReference type="Proteomes" id="UP000228687"/>
    </source>
</evidence>
<proteinExistence type="predicted"/>
<gene>
    <name evidence="1" type="ORF">COT23_01400</name>
</gene>
<organism evidence="1 2">
    <name type="scientific">Candidatus Kaiserbacteria bacterium CG08_land_8_20_14_0_20_50_21</name>
    <dbReference type="NCBI Taxonomy" id="1974604"/>
    <lineage>
        <taxon>Bacteria</taxon>
        <taxon>Candidatus Kaiseribacteriota</taxon>
    </lineage>
</organism>
<dbReference type="Proteomes" id="UP000228687">
    <property type="component" value="Unassembled WGS sequence"/>
</dbReference>
<dbReference type="AlphaFoldDB" id="A0A2H0Z0A5"/>
<reference evidence="2" key="1">
    <citation type="submission" date="2017-09" db="EMBL/GenBank/DDBJ databases">
        <title>Depth-based differentiation of microbial function through sediment-hosted aquifers and enrichment of novel symbionts in the deep terrestrial subsurface.</title>
        <authorList>
            <person name="Probst A.J."/>
            <person name="Ladd B."/>
            <person name="Jarett J.K."/>
            <person name="Geller-Mcgrath D.E."/>
            <person name="Sieber C.M.K."/>
            <person name="Emerson J.B."/>
            <person name="Anantharaman K."/>
            <person name="Thomas B.C."/>
            <person name="Malmstrom R."/>
            <person name="Stieglmeier M."/>
            <person name="Klingl A."/>
            <person name="Woyke T."/>
            <person name="Ryan C.M."/>
            <person name="Banfield J.F."/>
        </authorList>
    </citation>
    <scope>NUCLEOTIDE SEQUENCE [LARGE SCALE GENOMIC DNA]</scope>
</reference>